<dbReference type="AlphaFoldDB" id="A0A7K0K4E0"/>
<dbReference type="EMBL" id="VUMY01000010">
    <property type="protein sequence ID" value="MST49905.1"/>
    <property type="molecule type" value="Genomic_DNA"/>
</dbReference>
<name>A0A7K0K4E0_9ACTO</name>
<keyword evidence="3" id="KW-1185">Reference proteome</keyword>
<accession>A0A7K0K4E0</accession>
<evidence type="ECO:0000313" key="3">
    <source>
        <dbReference type="Proteomes" id="UP000442535"/>
    </source>
</evidence>
<proteinExistence type="predicted"/>
<protein>
    <recommendedName>
        <fullName evidence="4">Mycothiol system anti-sigma-R factor</fullName>
    </recommendedName>
</protein>
<sequence length="132" mass="14718">MSESTGTEPFDESSGHASDSHLHQLLGQEIPPNAAEKLESVEKPQTKNPDYHCGPFQDYDCGMVEEHLWEIIHHDLAPSLLAPLQAHLKECPHCAAQSAELEKIVTKLQASCHCEAPVELRERIMVTIRENS</sequence>
<reference evidence="2 3" key="1">
    <citation type="submission" date="2019-08" db="EMBL/GenBank/DDBJ databases">
        <title>In-depth cultivation of the pig gut microbiome towards novel bacterial diversity and tailored functional studies.</title>
        <authorList>
            <person name="Wylensek D."/>
            <person name="Hitch T.C.A."/>
            <person name="Clavel T."/>
        </authorList>
    </citation>
    <scope>NUCLEOTIDE SEQUENCE [LARGE SCALE GENOMIC DNA]</scope>
    <source>
        <strain evidence="2 3">RF-GAM-744-WT-7</strain>
    </source>
</reference>
<evidence type="ECO:0000313" key="2">
    <source>
        <dbReference type="EMBL" id="MST49905.1"/>
    </source>
</evidence>
<dbReference type="RefSeq" id="WP_154545008.1">
    <property type="nucleotide sequence ID" value="NZ_JAQYQY010000029.1"/>
</dbReference>
<comment type="caution">
    <text evidence="2">The sequence shown here is derived from an EMBL/GenBank/DDBJ whole genome shotgun (WGS) entry which is preliminary data.</text>
</comment>
<evidence type="ECO:0000256" key="1">
    <source>
        <dbReference type="SAM" id="MobiDB-lite"/>
    </source>
</evidence>
<feature type="compositionally biased region" description="Basic and acidic residues" evidence="1">
    <location>
        <begin position="36"/>
        <end position="45"/>
    </location>
</feature>
<gene>
    <name evidence="2" type="ORF">FYJ63_06600</name>
</gene>
<evidence type="ECO:0008006" key="4">
    <source>
        <dbReference type="Google" id="ProtNLM"/>
    </source>
</evidence>
<feature type="region of interest" description="Disordered" evidence="1">
    <location>
        <begin position="1"/>
        <end position="52"/>
    </location>
</feature>
<dbReference type="Proteomes" id="UP000442535">
    <property type="component" value="Unassembled WGS sequence"/>
</dbReference>
<organism evidence="2 3">
    <name type="scientific">Mobiluncus porci</name>
    <dbReference type="NCBI Taxonomy" id="2652278"/>
    <lineage>
        <taxon>Bacteria</taxon>
        <taxon>Bacillati</taxon>
        <taxon>Actinomycetota</taxon>
        <taxon>Actinomycetes</taxon>
        <taxon>Actinomycetales</taxon>
        <taxon>Actinomycetaceae</taxon>
        <taxon>Mobiluncus</taxon>
    </lineage>
</organism>